<reference evidence="3 4" key="1">
    <citation type="submission" date="2019-02" db="EMBL/GenBank/DDBJ databases">
        <title>WGS of Pseudoxanthomonas species novum from clinical isolates.</title>
        <authorList>
            <person name="Bernier A.-M."/>
            <person name="Bernard K."/>
            <person name="Vachon A."/>
        </authorList>
    </citation>
    <scope>NUCLEOTIDE SEQUENCE [LARGE SCALE GENOMIC DNA]</scope>
    <source>
        <strain evidence="3 4">NML171200</strain>
    </source>
</reference>
<evidence type="ECO:0000256" key="1">
    <source>
        <dbReference type="SAM" id="MobiDB-lite"/>
    </source>
</evidence>
<proteinExistence type="predicted"/>
<evidence type="ECO:0000313" key="4">
    <source>
        <dbReference type="Proteomes" id="UP000292627"/>
    </source>
</evidence>
<organism evidence="3 4">
    <name type="scientific">Pseudoxanthomonas winnipegensis</name>
    <dbReference type="NCBI Taxonomy" id="2480810"/>
    <lineage>
        <taxon>Bacteria</taxon>
        <taxon>Pseudomonadati</taxon>
        <taxon>Pseudomonadota</taxon>
        <taxon>Gammaproteobacteria</taxon>
        <taxon>Lysobacterales</taxon>
        <taxon>Lysobacteraceae</taxon>
        <taxon>Pseudoxanthomonas</taxon>
    </lineage>
</organism>
<feature type="compositionally biased region" description="Low complexity" evidence="1">
    <location>
        <begin position="421"/>
        <end position="434"/>
    </location>
</feature>
<name>A0A4Q8LAR4_9GAMM</name>
<feature type="compositionally biased region" description="Polar residues" evidence="1">
    <location>
        <begin position="409"/>
        <end position="420"/>
    </location>
</feature>
<dbReference type="EMBL" id="SHMC01000003">
    <property type="protein sequence ID" value="TAA25743.1"/>
    <property type="molecule type" value="Genomic_DNA"/>
</dbReference>
<dbReference type="SUPFAM" id="SSF53474">
    <property type="entry name" value="alpha/beta-Hydrolases"/>
    <property type="match status" value="1"/>
</dbReference>
<evidence type="ECO:0000259" key="2">
    <source>
        <dbReference type="Pfam" id="PF20410"/>
    </source>
</evidence>
<evidence type="ECO:0000313" key="3">
    <source>
        <dbReference type="EMBL" id="TAA25743.1"/>
    </source>
</evidence>
<dbReference type="InterPro" id="IPR046519">
    <property type="entry name" value="X-Tfes_XVIPCD"/>
</dbReference>
<dbReference type="OrthoDB" id="7226437at2"/>
<dbReference type="AlphaFoldDB" id="A0A4Q8LAR4"/>
<dbReference type="RefSeq" id="WP_130551363.1">
    <property type="nucleotide sequence ID" value="NZ_SHMC01000003.1"/>
</dbReference>
<dbReference type="Pfam" id="PF26363">
    <property type="entry name" value="Phospholipase-like"/>
    <property type="match status" value="1"/>
</dbReference>
<feature type="domain" description="X-Tfes XVIPCD" evidence="2">
    <location>
        <begin position="318"/>
        <end position="416"/>
    </location>
</feature>
<dbReference type="Pfam" id="PF20410">
    <property type="entry name" value="X-Tfes_XVIPCD"/>
    <property type="match status" value="1"/>
</dbReference>
<accession>A0A4Q8LAR4</accession>
<dbReference type="Gene3D" id="3.40.50.1820">
    <property type="entry name" value="alpha/beta hydrolase"/>
    <property type="match status" value="1"/>
</dbReference>
<feature type="region of interest" description="Disordered" evidence="1">
    <location>
        <begin position="409"/>
        <end position="443"/>
    </location>
</feature>
<comment type="caution">
    <text evidence="3">The sequence shown here is derived from an EMBL/GenBank/DDBJ whole genome shotgun (WGS) entry which is preliminary data.</text>
</comment>
<sequence>MTVSTQASAALAADAYVFHPKDDWKKGVVADGVEYEIVDQVSKPSGYQGTLYRNKDTGEFVVAHRGTEFDRQLVKDGLVADGGMVLAGVNSQAHDAIAFTQRAIDRVKEIGANGLEVTPPIVVGHSLGGTLAQISAFELGLKGETFDAYGAAGLTRHIPEGGLDVVNHVRATDFVSAASRHYGEVRTYATEQDIAALKGHGYANDHRVLTDLRNPFGVALGVGVAAHYSSNFLPTNPEGGGSIINAEDAARYAEYRPMVDKYRNDIHLVHQGLALPRNVVHGVADVLGHGHQARNVNVGGEVEPVSVPLPGHADLRLDPMFQQIQGHVARLDASLGRTPDAASERMSASLYAKAVESGMTRVDGVHLSIEGAQVRAGERVFAVQGNPADPAHLRTSLSTQEAVQAPVEQSFSQAEQSRTLQQQAAVQARQAPQQNESMGALGR</sequence>
<dbReference type="Proteomes" id="UP000292627">
    <property type="component" value="Unassembled WGS sequence"/>
</dbReference>
<protein>
    <recommendedName>
        <fullName evidence="2">X-Tfes XVIPCD domain-containing protein</fullName>
    </recommendedName>
</protein>
<gene>
    <name evidence="3" type="ORF">EA660_09920</name>
</gene>
<dbReference type="InterPro" id="IPR029058">
    <property type="entry name" value="AB_hydrolase_fold"/>
</dbReference>